<dbReference type="SUPFAM" id="SSF50911">
    <property type="entry name" value="Mannose 6-phosphate receptor domain"/>
    <property type="match status" value="1"/>
</dbReference>
<dbReference type="GO" id="GO:0006491">
    <property type="term" value="P:N-glycan processing"/>
    <property type="evidence" value="ECO:0007669"/>
    <property type="project" value="TreeGrafter"/>
</dbReference>
<sequence length="523" mass="56424">GVTSASVPPPVPIRGVAPSHQAKYTSGEGGSFSCFRGGGAVLQIAAVNDDFCDCEDGSDEPGTGACAGQQETLFYCPNEQSDASYVYASRVNDGVCDCCDGSDEWRAGQSLPAGQQRLWPHPVCPNTCAQEGKDLRRERDQLQADLRSGIRQRQALIEAARSEKLQSNDELQKLRADMPILEDRVVEAKDAVEAARRALEERQILDLATQMAESHDFDQDAEAAAEEPAPAAVAEESWLSTDSGFPGGAPVVPADMEAAFAASVARSTSAAPDAEGEAPLVADAPKAEGAVISEYTKWMDGAEKVLDSVAEASNPDAAETDGSPADAPATATTEQRDESEDIGFFGQLRALWEKARSWVFGRGASPDERAVDSAEEALKAVEKKVKAGRQRQEELERKVATAEDEEQLAYSGLEGRCISKKQAEYKYEACFFKNAKQDHTSIGTWKGWEAPGVAVFDGGQYCPGGPDRSFKVRFRCGPTEELLEITEPSRCAYEAELRHPAACTKVLLKALEERGPRHPRDEL</sequence>
<evidence type="ECO:0000259" key="7">
    <source>
        <dbReference type="PROSITE" id="PS51914"/>
    </source>
</evidence>
<dbReference type="PROSITE" id="PS51914">
    <property type="entry name" value="MRH"/>
    <property type="match status" value="1"/>
</dbReference>
<dbReference type="AlphaFoldDB" id="A0A813GHU9"/>
<dbReference type="OrthoDB" id="28322at2759"/>
<feature type="region of interest" description="Disordered" evidence="6">
    <location>
        <begin position="312"/>
        <end position="340"/>
    </location>
</feature>
<keyword evidence="2" id="KW-0732">Signal</keyword>
<feature type="compositionally biased region" description="Low complexity" evidence="6">
    <location>
        <begin position="226"/>
        <end position="236"/>
    </location>
</feature>
<feature type="coiled-coil region" evidence="5">
    <location>
        <begin position="157"/>
        <end position="191"/>
    </location>
</feature>
<dbReference type="PANTHER" id="PTHR12630:SF1">
    <property type="entry name" value="GLUCOSIDASE 2 SUBUNIT BETA"/>
    <property type="match status" value="1"/>
</dbReference>
<dbReference type="Pfam" id="PF13015">
    <property type="entry name" value="PRKCSH_1"/>
    <property type="match status" value="1"/>
</dbReference>
<dbReference type="InterPro" id="IPR036607">
    <property type="entry name" value="PRKCSH"/>
</dbReference>
<protein>
    <recommendedName>
        <fullName evidence="1">Glucosidase 2 subunit beta</fullName>
    </recommendedName>
</protein>
<keyword evidence="3" id="KW-0256">Endoplasmic reticulum</keyword>
<dbReference type="Proteomes" id="UP000654075">
    <property type="component" value="Unassembled WGS sequence"/>
</dbReference>
<dbReference type="PANTHER" id="PTHR12630">
    <property type="entry name" value="N-LINKED OLIGOSACCHARIDE PROCESSING"/>
    <property type="match status" value="1"/>
</dbReference>
<keyword evidence="4" id="KW-1015">Disulfide bond</keyword>
<dbReference type="GO" id="GO:0017177">
    <property type="term" value="C:glucosidase II complex"/>
    <property type="evidence" value="ECO:0007669"/>
    <property type="project" value="TreeGrafter"/>
</dbReference>
<evidence type="ECO:0000256" key="3">
    <source>
        <dbReference type="ARBA" id="ARBA00022824"/>
    </source>
</evidence>
<evidence type="ECO:0000256" key="5">
    <source>
        <dbReference type="SAM" id="Coils"/>
    </source>
</evidence>
<name>A0A813GHU9_POLGL</name>
<dbReference type="InterPro" id="IPR028146">
    <property type="entry name" value="PRKCSH_N"/>
</dbReference>
<accession>A0A813GHU9</accession>
<evidence type="ECO:0000256" key="4">
    <source>
        <dbReference type="ARBA" id="ARBA00023157"/>
    </source>
</evidence>
<feature type="domain" description="MRH" evidence="7">
    <location>
        <begin position="415"/>
        <end position="505"/>
    </location>
</feature>
<organism evidence="8 9">
    <name type="scientific">Polarella glacialis</name>
    <name type="common">Dinoflagellate</name>
    <dbReference type="NCBI Taxonomy" id="89957"/>
    <lineage>
        <taxon>Eukaryota</taxon>
        <taxon>Sar</taxon>
        <taxon>Alveolata</taxon>
        <taxon>Dinophyceae</taxon>
        <taxon>Suessiales</taxon>
        <taxon>Suessiaceae</taxon>
        <taxon>Polarella</taxon>
    </lineage>
</organism>
<dbReference type="EMBL" id="CAJNNV010027932">
    <property type="protein sequence ID" value="CAE8622250.1"/>
    <property type="molecule type" value="Genomic_DNA"/>
</dbReference>
<evidence type="ECO:0000313" key="8">
    <source>
        <dbReference type="EMBL" id="CAE8622250.1"/>
    </source>
</evidence>
<dbReference type="InterPro" id="IPR044865">
    <property type="entry name" value="MRH_dom"/>
</dbReference>
<feature type="coiled-coil region" evidence="5">
    <location>
        <begin position="371"/>
        <end position="405"/>
    </location>
</feature>
<reference evidence="8" key="1">
    <citation type="submission" date="2021-02" db="EMBL/GenBank/DDBJ databases">
        <authorList>
            <person name="Dougan E. K."/>
            <person name="Rhodes N."/>
            <person name="Thang M."/>
            <person name="Chan C."/>
        </authorList>
    </citation>
    <scope>NUCLEOTIDE SEQUENCE</scope>
</reference>
<dbReference type="Gene3D" id="2.70.130.10">
    <property type="entry name" value="Mannose-6-phosphate receptor binding domain"/>
    <property type="match status" value="1"/>
</dbReference>
<evidence type="ECO:0000256" key="2">
    <source>
        <dbReference type="ARBA" id="ARBA00022729"/>
    </source>
</evidence>
<gene>
    <name evidence="8" type="ORF">PGLA1383_LOCUS39706</name>
</gene>
<comment type="caution">
    <text evidence="8">The sequence shown here is derived from an EMBL/GenBank/DDBJ whole genome shotgun (WGS) entry which is preliminary data.</text>
</comment>
<keyword evidence="9" id="KW-1185">Reference proteome</keyword>
<feature type="region of interest" description="Disordered" evidence="6">
    <location>
        <begin position="213"/>
        <end position="246"/>
    </location>
</feature>
<evidence type="ECO:0000256" key="1">
    <source>
        <dbReference type="ARBA" id="ARBA00022387"/>
    </source>
</evidence>
<dbReference type="InterPro" id="IPR009011">
    <property type="entry name" value="Man6P_isomerase_rcpt-bd_dom_sf"/>
</dbReference>
<evidence type="ECO:0000256" key="6">
    <source>
        <dbReference type="SAM" id="MobiDB-lite"/>
    </source>
</evidence>
<dbReference type="OMA" id="KHESASH"/>
<feature type="non-terminal residue" evidence="8">
    <location>
        <position position="1"/>
    </location>
</feature>
<dbReference type="InterPro" id="IPR039794">
    <property type="entry name" value="Gtb1-like"/>
</dbReference>
<evidence type="ECO:0000313" key="9">
    <source>
        <dbReference type="Proteomes" id="UP000654075"/>
    </source>
</evidence>
<keyword evidence="5" id="KW-0175">Coiled coil</keyword>
<proteinExistence type="predicted"/>
<dbReference type="Pfam" id="PF12999">
    <property type="entry name" value="PRKCSH-like"/>
    <property type="match status" value="1"/>
</dbReference>